<proteinExistence type="predicted"/>
<organism evidence="1 2">
    <name type="scientific">Paenibacillus mesotrionivorans</name>
    <dbReference type="NCBI Taxonomy" id="3160968"/>
    <lineage>
        <taxon>Bacteria</taxon>
        <taxon>Bacillati</taxon>
        <taxon>Bacillota</taxon>
        <taxon>Bacilli</taxon>
        <taxon>Bacillales</taxon>
        <taxon>Paenibacillaceae</taxon>
        <taxon>Paenibacillus</taxon>
    </lineage>
</organism>
<protein>
    <submittedName>
        <fullName evidence="1">Uncharacterized protein</fullName>
    </submittedName>
</protein>
<dbReference type="Proteomes" id="UP001631969">
    <property type="component" value="Unassembled WGS sequence"/>
</dbReference>
<evidence type="ECO:0000313" key="1">
    <source>
        <dbReference type="EMBL" id="MFM9332452.1"/>
    </source>
</evidence>
<sequence>MLGWFRKKDPLDPAVQLKKLALLGFRPRPEIGERELVKFRKEAYIEKPYLLLLIALGGTAGDGGPISERIWHVHRDSIRQAGDYVHAIMRLAGVAEASGAPLPVADAQALPSGQNVLLRFRLDARICEWELSGSPNALNPELLLRTADILPESAGPRQFAYAALGGPDALIVCLDPGELDALNRLTGLGFTWLAGSGFRF</sequence>
<gene>
    <name evidence="1" type="ORF">ACI1P1_29570</name>
</gene>
<keyword evidence="2" id="KW-1185">Reference proteome</keyword>
<name>A0ACC7P720_9BACL</name>
<reference evidence="1" key="1">
    <citation type="submission" date="2024-12" db="EMBL/GenBank/DDBJ databases">
        <authorList>
            <person name="Wu N."/>
        </authorList>
    </citation>
    <scope>NUCLEOTIDE SEQUENCE</scope>
    <source>
        <strain evidence="1">P15</strain>
    </source>
</reference>
<evidence type="ECO:0000313" key="2">
    <source>
        <dbReference type="Proteomes" id="UP001631969"/>
    </source>
</evidence>
<dbReference type="EMBL" id="JBJURJ010000031">
    <property type="protein sequence ID" value="MFM9332452.1"/>
    <property type="molecule type" value="Genomic_DNA"/>
</dbReference>
<comment type="caution">
    <text evidence="1">The sequence shown here is derived from an EMBL/GenBank/DDBJ whole genome shotgun (WGS) entry which is preliminary data.</text>
</comment>
<accession>A0ACC7P720</accession>